<evidence type="ECO:0000256" key="7">
    <source>
        <dbReference type="PROSITE-ProRule" id="PRU00076"/>
    </source>
</evidence>
<evidence type="ECO:0000256" key="5">
    <source>
        <dbReference type="ARBA" id="ARBA00023136"/>
    </source>
</evidence>
<feature type="domain" description="EGF-like" evidence="8">
    <location>
        <begin position="6"/>
        <end position="43"/>
    </location>
</feature>
<keyword evidence="3" id="KW-0812">Transmembrane</keyword>
<keyword evidence="4" id="KW-1133">Transmembrane helix</keyword>
<sequence length="46" mass="5109">MDSCGIMDRCLPNYCEHGGECSQTWSGFYCDCTGTGYTGETCHRCE</sequence>
<dbReference type="PROSITE" id="PS50026">
    <property type="entry name" value="EGF_3"/>
    <property type="match status" value="1"/>
</dbReference>
<evidence type="ECO:0000259" key="8">
    <source>
        <dbReference type="PROSITE" id="PS50026"/>
    </source>
</evidence>
<reference evidence="10" key="1">
    <citation type="journal article" date="2006" name="Science">
        <title>Ancient noncoding elements conserved in the human genome.</title>
        <authorList>
            <person name="Venkatesh B."/>
            <person name="Kirkness E.F."/>
            <person name="Loh Y.H."/>
            <person name="Halpern A.L."/>
            <person name="Lee A.P."/>
            <person name="Johnson J."/>
            <person name="Dandona N."/>
            <person name="Viswanathan L.D."/>
            <person name="Tay A."/>
            <person name="Venter J.C."/>
            <person name="Strausberg R.L."/>
            <person name="Brenner S."/>
        </authorList>
    </citation>
    <scope>NUCLEOTIDE SEQUENCE [LARGE SCALE GENOMIC DNA]</scope>
</reference>
<dbReference type="Proteomes" id="UP000314986">
    <property type="component" value="Unassembled WGS sequence"/>
</dbReference>
<dbReference type="InParanoid" id="A0A4W3GRX0"/>
<evidence type="ECO:0000313" key="9">
    <source>
        <dbReference type="Ensembl" id="ENSCMIP00000000769.1"/>
    </source>
</evidence>
<dbReference type="GeneTree" id="ENSGT01050000247742"/>
<evidence type="ECO:0000256" key="4">
    <source>
        <dbReference type="ARBA" id="ARBA00022989"/>
    </source>
</evidence>
<proteinExistence type="predicted"/>
<comment type="subcellular location">
    <subcellularLocation>
        <location evidence="1">Membrane</location>
    </subcellularLocation>
</comment>
<comment type="caution">
    <text evidence="7">Lacks conserved residue(s) required for the propagation of feature annotation.</text>
</comment>
<name>A0A4W3GRX0_CALMI</name>
<dbReference type="STRING" id="7868.ENSCMIP00000000769"/>
<evidence type="ECO:0000256" key="6">
    <source>
        <dbReference type="ARBA" id="ARBA00023157"/>
    </source>
</evidence>
<keyword evidence="2 7" id="KW-0245">EGF-like domain</keyword>
<evidence type="ECO:0000256" key="2">
    <source>
        <dbReference type="ARBA" id="ARBA00022536"/>
    </source>
</evidence>
<dbReference type="AlphaFoldDB" id="A0A4W3GRX0"/>
<reference evidence="9" key="5">
    <citation type="submission" date="2025-09" db="UniProtKB">
        <authorList>
            <consortium name="Ensembl"/>
        </authorList>
    </citation>
    <scope>IDENTIFICATION</scope>
</reference>
<keyword evidence="10" id="KW-1185">Reference proteome</keyword>
<organism evidence="9 10">
    <name type="scientific">Callorhinchus milii</name>
    <name type="common">Ghost shark</name>
    <dbReference type="NCBI Taxonomy" id="7868"/>
    <lineage>
        <taxon>Eukaryota</taxon>
        <taxon>Metazoa</taxon>
        <taxon>Chordata</taxon>
        <taxon>Craniata</taxon>
        <taxon>Vertebrata</taxon>
        <taxon>Chondrichthyes</taxon>
        <taxon>Holocephali</taxon>
        <taxon>Chimaeriformes</taxon>
        <taxon>Callorhinchidae</taxon>
        <taxon>Callorhinchus</taxon>
    </lineage>
</organism>
<dbReference type="Gene3D" id="2.10.25.10">
    <property type="entry name" value="Laminin"/>
    <property type="match status" value="1"/>
</dbReference>
<dbReference type="Ensembl" id="ENSCMIT00000000818.1">
    <property type="protein sequence ID" value="ENSCMIP00000000769.1"/>
    <property type="gene ID" value="ENSCMIG00000000537.1"/>
</dbReference>
<reference evidence="10" key="2">
    <citation type="journal article" date="2007" name="PLoS Biol.">
        <title>Survey sequencing and comparative analysis of the elephant shark (Callorhinchus milii) genome.</title>
        <authorList>
            <person name="Venkatesh B."/>
            <person name="Kirkness E.F."/>
            <person name="Loh Y.H."/>
            <person name="Halpern A.L."/>
            <person name="Lee A.P."/>
            <person name="Johnson J."/>
            <person name="Dandona N."/>
            <person name="Viswanathan L.D."/>
            <person name="Tay A."/>
            <person name="Venter J.C."/>
            <person name="Strausberg R.L."/>
            <person name="Brenner S."/>
        </authorList>
    </citation>
    <scope>NUCLEOTIDE SEQUENCE [LARGE SCALE GENOMIC DNA]</scope>
</reference>
<keyword evidence="6" id="KW-1015">Disulfide bond</keyword>
<protein>
    <recommendedName>
        <fullName evidence="8">EGF-like domain-containing protein</fullName>
    </recommendedName>
</protein>
<evidence type="ECO:0000256" key="1">
    <source>
        <dbReference type="ARBA" id="ARBA00004370"/>
    </source>
</evidence>
<keyword evidence="5" id="KW-0472">Membrane</keyword>
<accession>A0A4W3GRX0</accession>
<dbReference type="FunFam" id="2.10.25.10:FF:000015">
    <property type="entry name" value="neurexin-1 isoform X1"/>
    <property type="match status" value="1"/>
</dbReference>
<evidence type="ECO:0000256" key="3">
    <source>
        <dbReference type="ARBA" id="ARBA00022692"/>
    </source>
</evidence>
<evidence type="ECO:0000313" key="10">
    <source>
        <dbReference type="Proteomes" id="UP000314986"/>
    </source>
</evidence>
<dbReference type="InterPro" id="IPR000742">
    <property type="entry name" value="EGF"/>
</dbReference>
<dbReference type="Pfam" id="PF00008">
    <property type="entry name" value="EGF"/>
    <property type="match status" value="1"/>
</dbReference>
<reference evidence="9" key="4">
    <citation type="submission" date="2025-08" db="UniProtKB">
        <authorList>
            <consortium name="Ensembl"/>
        </authorList>
    </citation>
    <scope>IDENTIFICATION</scope>
</reference>
<dbReference type="GO" id="GO:0016020">
    <property type="term" value="C:membrane"/>
    <property type="evidence" value="ECO:0007669"/>
    <property type="project" value="UniProtKB-SubCell"/>
</dbReference>
<reference evidence="10" key="3">
    <citation type="journal article" date="2014" name="Nature">
        <title>Elephant shark genome provides unique insights into gnathostome evolution.</title>
        <authorList>
            <consortium name="International Elephant Shark Genome Sequencing Consortium"/>
            <person name="Venkatesh B."/>
            <person name="Lee A.P."/>
            <person name="Ravi V."/>
            <person name="Maurya A.K."/>
            <person name="Lian M.M."/>
            <person name="Swann J.B."/>
            <person name="Ohta Y."/>
            <person name="Flajnik M.F."/>
            <person name="Sutoh Y."/>
            <person name="Kasahara M."/>
            <person name="Hoon S."/>
            <person name="Gangu V."/>
            <person name="Roy S.W."/>
            <person name="Irimia M."/>
            <person name="Korzh V."/>
            <person name="Kondrychyn I."/>
            <person name="Lim Z.W."/>
            <person name="Tay B.H."/>
            <person name="Tohari S."/>
            <person name="Kong K.W."/>
            <person name="Ho S."/>
            <person name="Lorente-Galdos B."/>
            <person name="Quilez J."/>
            <person name="Marques-Bonet T."/>
            <person name="Raney B.J."/>
            <person name="Ingham P.W."/>
            <person name="Tay A."/>
            <person name="Hillier L.W."/>
            <person name="Minx P."/>
            <person name="Boehm T."/>
            <person name="Wilson R.K."/>
            <person name="Brenner S."/>
            <person name="Warren W.C."/>
        </authorList>
    </citation>
    <scope>NUCLEOTIDE SEQUENCE [LARGE SCALE GENOMIC DNA]</scope>
</reference>
<dbReference type="SUPFAM" id="SSF57196">
    <property type="entry name" value="EGF/Laminin"/>
    <property type="match status" value="1"/>
</dbReference>